<keyword evidence="1" id="KW-1133">Transmembrane helix</keyword>
<evidence type="ECO:0000313" key="2">
    <source>
        <dbReference type="EMBL" id="GIN19805.1"/>
    </source>
</evidence>
<keyword evidence="3" id="KW-1185">Reference proteome</keyword>
<dbReference type="InterPro" id="IPR036259">
    <property type="entry name" value="MFS_trans_sf"/>
</dbReference>
<reference evidence="2 3" key="1">
    <citation type="submission" date="2021-03" db="EMBL/GenBank/DDBJ databases">
        <title>Antimicrobial resistance genes in bacteria isolated from Japanese honey, and their potential for conferring macrolide and lincosamide resistance in the American foulbrood pathogen Paenibacillus larvae.</title>
        <authorList>
            <person name="Okamoto M."/>
            <person name="Kumagai M."/>
            <person name="Kanamori H."/>
            <person name="Takamatsu D."/>
        </authorList>
    </citation>
    <scope>NUCLEOTIDE SEQUENCE [LARGE SCALE GENOMIC DNA]</scope>
    <source>
        <strain evidence="2 3">J1TS3</strain>
    </source>
</reference>
<dbReference type="Proteomes" id="UP000680279">
    <property type="component" value="Unassembled WGS sequence"/>
</dbReference>
<proteinExistence type="predicted"/>
<evidence type="ECO:0000256" key="1">
    <source>
        <dbReference type="SAM" id="Phobius"/>
    </source>
</evidence>
<feature type="transmembrane region" description="Helical" evidence="1">
    <location>
        <begin position="65"/>
        <end position="82"/>
    </location>
</feature>
<organism evidence="2 3">
    <name type="scientific">Siminovitchia fordii</name>
    <dbReference type="NCBI Taxonomy" id="254759"/>
    <lineage>
        <taxon>Bacteria</taxon>
        <taxon>Bacillati</taxon>
        <taxon>Bacillota</taxon>
        <taxon>Bacilli</taxon>
        <taxon>Bacillales</taxon>
        <taxon>Bacillaceae</taxon>
        <taxon>Siminovitchia</taxon>
    </lineage>
</organism>
<gene>
    <name evidence="2" type="ORF">J1TS3_09390</name>
</gene>
<evidence type="ECO:0000313" key="3">
    <source>
        <dbReference type="Proteomes" id="UP000680279"/>
    </source>
</evidence>
<dbReference type="EMBL" id="BOQT01000002">
    <property type="protein sequence ID" value="GIN19805.1"/>
    <property type="molecule type" value="Genomic_DNA"/>
</dbReference>
<feature type="transmembrane region" description="Helical" evidence="1">
    <location>
        <begin position="15"/>
        <end position="37"/>
    </location>
</feature>
<protein>
    <submittedName>
        <fullName evidence="2">Uncharacterized protein</fullName>
    </submittedName>
</protein>
<sequence length="95" mass="10754">MLSGPLIGGITDYYYGFKVVFLVLVAMSVIVFFYALLRLPETAPSTVEMKPLLPIVKRMITNVRLWRYGVLIGGINGVLFSSRNTLHFQVPRMVF</sequence>
<accession>A0ABQ4K464</accession>
<dbReference type="Gene3D" id="1.20.1720.10">
    <property type="entry name" value="Multidrug resistance protein D"/>
    <property type="match status" value="1"/>
</dbReference>
<keyword evidence="1" id="KW-0472">Membrane</keyword>
<keyword evidence="1" id="KW-0812">Transmembrane</keyword>
<dbReference type="SUPFAM" id="SSF103473">
    <property type="entry name" value="MFS general substrate transporter"/>
    <property type="match status" value="1"/>
</dbReference>
<comment type="caution">
    <text evidence="2">The sequence shown here is derived from an EMBL/GenBank/DDBJ whole genome shotgun (WGS) entry which is preliminary data.</text>
</comment>
<name>A0ABQ4K464_9BACI</name>